<accession>A0A5T0DXA7</accession>
<dbReference type="InterPro" id="IPR053916">
    <property type="entry name" value="DUF6978"/>
</dbReference>
<comment type="caution">
    <text evidence="1">The sequence shown here is derived from an EMBL/GenBank/DDBJ whole genome shotgun (WGS) entry which is preliminary data.</text>
</comment>
<protein>
    <submittedName>
        <fullName evidence="1">Uncharacterized protein</fullName>
    </submittedName>
</protein>
<name>A0A5T0DXA7_CAMCO</name>
<reference evidence="1" key="1">
    <citation type="submission" date="2018-05" db="EMBL/GenBank/DDBJ databases">
        <authorList>
            <consortium name="PulseNet: The National Subtyping Network for Foodborne Disease Surveillance"/>
            <person name="Tarr C.L."/>
            <person name="Trees E."/>
            <person name="Katz L.S."/>
            <person name="Carleton-Romer H.A."/>
            <person name="Stroika S."/>
            <person name="Kucerova Z."/>
            <person name="Roache K.F."/>
            <person name="Sabol A.L."/>
            <person name="Besser J."/>
            <person name="Gerner-Smidt P."/>
        </authorList>
    </citation>
    <scope>NUCLEOTIDE SEQUENCE</scope>
    <source>
        <strain evidence="1">2015D-0222</strain>
    </source>
</reference>
<evidence type="ECO:0000313" key="1">
    <source>
        <dbReference type="EMBL" id="EAJ7667957.1"/>
    </source>
</evidence>
<dbReference type="Pfam" id="PF22398">
    <property type="entry name" value="DUF6978"/>
    <property type="match status" value="1"/>
</dbReference>
<gene>
    <name evidence="1" type="ORF">A9459_08930</name>
</gene>
<sequence length="167" mass="20110">MINIKELLSIEKYPKIQQTYILPSLENSKSLKIELQCDDDKYHKENFILDISRSSVQFQRKTNQYRYNVVNIIARIDFYSSHTNPEFNPNKIPSDKRLSELMEKYSEFRFRNENHIHIFMENYADKWAFPLSEFNIKTNDDFLNQSYDFCQFCNIININFAKGDLFC</sequence>
<proteinExistence type="predicted"/>
<dbReference type="EMBL" id="AACANT010000016">
    <property type="protein sequence ID" value="EAJ7667957.1"/>
    <property type="molecule type" value="Genomic_DNA"/>
</dbReference>
<dbReference type="AlphaFoldDB" id="A0A5T0DXA7"/>
<organism evidence="1">
    <name type="scientific">Campylobacter coli</name>
    <dbReference type="NCBI Taxonomy" id="195"/>
    <lineage>
        <taxon>Bacteria</taxon>
        <taxon>Pseudomonadati</taxon>
        <taxon>Campylobacterota</taxon>
        <taxon>Epsilonproteobacteria</taxon>
        <taxon>Campylobacterales</taxon>
        <taxon>Campylobacteraceae</taxon>
        <taxon>Campylobacter</taxon>
    </lineage>
</organism>